<reference evidence="3 4" key="1">
    <citation type="submission" date="2014-04" db="EMBL/GenBank/DDBJ databases">
        <title>Genome assembly of Hyalangium minutum DSM 14724.</title>
        <authorList>
            <person name="Sharma G."/>
            <person name="Subramanian S."/>
        </authorList>
    </citation>
    <scope>NUCLEOTIDE SEQUENCE [LARGE SCALE GENOMIC DNA]</scope>
    <source>
        <strain evidence="3 4">DSM 14724</strain>
    </source>
</reference>
<dbReference type="RefSeq" id="WP_044191852.1">
    <property type="nucleotide sequence ID" value="NZ_JMCB01000009.1"/>
</dbReference>
<evidence type="ECO:0008006" key="5">
    <source>
        <dbReference type="Google" id="ProtNLM"/>
    </source>
</evidence>
<dbReference type="PANTHER" id="PTHR38730">
    <property type="entry name" value="SLL7028 PROTEIN"/>
    <property type="match status" value="1"/>
</dbReference>
<evidence type="ECO:0000259" key="2">
    <source>
        <dbReference type="Pfam" id="PF13203"/>
    </source>
</evidence>
<keyword evidence="4" id="KW-1185">Reference proteome</keyword>
<gene>
    <name evidence="3" type="ORF">DB31_9011</name>
</gene>
<comment type="caution">
    <text evidence="3">The sequence shown here is derived from an EMBL/GenBank/DDBJ whole genome shotgun (WGS) entry which is preliminary data.</text>
</comment>
<dbReference type="AlphaFoldDB" id="A0A085WGI4"/>
<dbReference type="OrthoDB" id="9761650at2"/>
<sequence length="600" mass="67290">MARKEDKKRGGDPATEAFEQAVGTVRAHPIFGPLMWRAAVYRRESTPYPPNGWMVVGPGGVLYAHPKRRGSVEEWAYVIAHCLLHLGLGHFKLVPEPVAWQTACDCFVARFLKDLKFGRPPEDMLVELDFGSKSEERLYESFVRDGIPPKLAGCGAAGPNSYDMVDVGMASTRQEQDWEKLLAQGLVQAVDSAVELAAGLRQSMSPRERVHTEASRARSWFISRFPLLGSLAAHFTLVEDPLVCQRMQITVAAVDEEAREIYVNPSAGLYEGSARFVIAHELLHVGLRHQSRRQGRDPYLWNVACDYVVNGWLVEMGVGELPSFGVLYDPELKGLSAEAIYDRIVTDVRRYRKLATLRGYGLGDMLDGTTPEWWLHGDGMTLDAFYRRCLSQGLAYHQSEGRGFLPAGLVEEIRALDQPPIPWDVELAQWFDAHFSPLEKRRTYTRLSRRQSATPDIPRPLWVPREESQEGRTFGVVLDTSGSMDRKLLAKALGAIASYSLARDVSRVRLVFCDAVAYDEGYVAPEAIAERVRVRGRGGTVLQPGIDLLERAEDFPKQGPILIITDGECDRLQLRREHAFLLPQGRHLPFVPTGRVFRIV</sequence>
<proteinExistence type="predicted"/>
<protein>
    <recommendedName>
        <fullName evidence="5">Metallopeptidase domain-containing protein</fullName>
    </recommendedName>
</protein>
<dbReference type="Proteomes" id="UP000028725">
    <property type="component" value="Unassembled WGS sequence"/>
</dbReference>
<evidence type="ECO:0000313" key="4">
    <source>
        <dbReference type="Proteomes" id="UP000028725"/>
    </source>
</evidence>
<evidence type="ECO:0000313" key="3">
    <source>
        <dbReference type="EMBL" id="KFE66797.1"/>
    </source>
</evidence>
<feature type="domain" description="VWA-like" evidence="1">
    <location>
        <begin position="476"/>
        <end position="566"/>
    </location>
</feature>
<organism evidence="3 4">
    <name type="scientific">Hyalangium minutum</name>
    <dbReference type="NCBI Taxonomy" id="394096"/>
    <lineage>
        <taxon>Bacteria</taxon>
        <taxon>Pseudomonadati</taxon>
        <taxon>Myxococcota</taxon>
        <taxon>Myxococcia</taxon>
        <taxon>Myxococcales</taxon>
        <taxon>Cystobacterineae</taxon>
        <taxon>Archangiaceae</taxon>
        <taxon>Hyalangium</taxon>
    </lineage>
</organism>
<dbReference type="STRING" id="394096.DB31_9011"/>
<dbReference type="InterPro" id="IPR025154">
    <property type="entry name" value="Put_metallopeptidase_dom"/>
</dbReference>
<dbReference type="Pfam" id="PF09967">
    <property type="entry name" value="DUF2201"/>
    <property type="match status" value="1"/>
</dbReference>
<dbReference type="EMBL" id="JMCB01000009">
    <property type="protein sequence ID" value="KFE66797.1"/>
    <property type="molecule type" value="Genomic_DNA"/>
</dbReference>
<feature type="domain" description="Putative metallopeptidase" evidence="2">
    <location>
        <begin position="212"/>
        <end position="344"/>
    </location>
</feature>
<dbReference type="PANTHER" id="PTHR38730:SF1">
    <property type="entry name" value="SLL7028 PROTEIN"/>
    <property type="match status" value="1"/>
</dbReference>
<evidence type="ECO:0000259" key="1">
    <source>
        <dbReference type="Pfam" id="PF09967"/>
    </source>
</evidence>
<dbReference type="PATRIC" id="fig|394096.3.peg.5038"/>
<dbReference type="InterPro" id="IPR018698">
    <property type="entry name" value="VWA-like_dom"/>
</dbReference>
<accession>A0A085WGI4</accession>
<name>A0A085WGI4_9BACT</name>
<dbReference type="Pfam" id="PF13203">
    <property type="entry name" value="DUF2201_N"/>
    <property type="match status" value="1"/>
</dbReference>